<dbReference type="PANTHER" id="PTHR43143">
    <property type="entry name" value="METALLOPHOSPHOESTERASE, CALCINEURIN SUPERFAMILY"/>
    <property type="match status" value="1"/>
</dbReference>
<sequence>MTKPIYQVANPTTNASIVTPWSDEATSAAKYGYSTKLGTPFKASTTKQTGLTAVHRLFKASTGDFQETLAGSTAFSTAIANGYADQGARFYALAAAQTGTQPVYSYTKSGKHRLATAATAASLTGWTRGAIAFHVPSAGTTVPVPPVTVPPAGASESFTIAVIPDTQQETWSDTDTRLADRSTWLVNNATKLNLKYVTHIGDVVDWGNAAPEQYTRAQKGLAPLKGKIPYSLTIGNHDTAAVCQGGSACPGVNTNLAVRDTKAFNTAFPLNTFPTIKGAYEPGKVDNTYSTFTAAGQKWMVLNLELWPRQGAIDWAKKIVAANPDHNIIISTHAYLNGDATISTSNGGYGATSPKHLYDTLIKVYPNIKIVVSGHTGTAATRTDTGTNGNKIISLMQTYHSRTTNPVRLITINVANGTLKNWVYAPKTNETLAPETTTTGLNFTR</sequence>
<dbReference type="Gene3D" id="3.60.21.10">
    <property type="match status" value="1"/>
</dbReference>
<organism evidence="3 4">
    <name type="scientific">Tessaracoccus aquimaris</name>
    <dbReference type="NCBI Taxonomy" id="1332264"/>
    <lineage>
        <taxon>Bacteria</taxon>
        <taxon>Bacillati</taxon>
        <taxon>Actinomycetota</taxon>
        <taxon>Actinomycetes</taxon>
        <taxon>Propionibacteriales</taxon>
        <taxon>Propionibacteriaceae</taxon>
        <taxon>Tessaracoccus</taxon>
    </lineage>
</organism>
<keyword evidence="4" id="KW-1185">Reference proteome</keyword>
<gene>
    <name evidence="3" type="ORF">BW730_00765</name>
</gene>
<dbReference type="Pfam" id="PF00149">
    <property type="entry name" value="Metallophos"/>
    <property type="match status" value="1"/>
</dbReference>
<feature type="domain" description="DUF5648" evidence="2">
    <location>
        <begin position="4"/>
        <end position="135"/>
    </location>
</feature>
<evidence type="ECO:0000259" key="1">
    <source>
        <dbReference type="Pfam" id="PF00149"/>
    </source>
</evidence>
<dbReference type="GO" id="GO:0016787">
    <property type="term" value="F:hydrolase activity"/>
    <property type="evidence" value="ECO:0007669"/>
    <property type="project" value="InterPro"/>
</dbReference>
<dbReference type="AlphaFoldDB" id="A0A1Q2CSM1"/>
<protein>
    <submittedName>
        <fullName evidence="3">Uncharacterized protein</fullName>
    </submittedName>
</protein>
<dbReference type="EMBL" id="CP019606">
    <property type="protein sequence ID" value="AQP49119.1"/>
    <property type="molecule type" value="Genomic_DNA"/>
</dbReference>
<accession>A0A1Q2CSM1</accession>
<proteinExistence type="predicted"/>
<name>A0A1Q2CSM1_9ACTN</name>
<evidence type="ECO:0000313" key="4">
    <source>
        <dbReference type="Proteomes" id="UP000188145"/>
    </source>
</evidence>
<reference evidence="4" key="1">
    <citation type="submission" date="2017-02" db="EMBL/GenBank/DDBJ databases">
        <title>Tessaracoccus aquaemaris sp. nov., isolated from the intestine of a Korean rockfish, Sebastes schlegelii, in a marine aquaculture pond.</title>
        <authorList>
            <person name="Tak E.J."/>
            <person name="Bae J.-W."/>
        </authorList>
    </citation>
    <scope>NUCLEOTIDE SEQUENCE [LARGE SCALE GENOMIC DNA]</scope>
    <source>
        <strain evidence="4">NSG39</strain>
    </source>
</reference>
<dbReference type="KEGG" id="tes:BW730_00765"/>
<dbReference type="Proteomes" id="UP000188145">
    <property type="component" value="Chromosome"/>
</dbReference>
<dbReference type="Pfam" id="PF18885">
    <property type="entry name" value="DUF5648"/>
    <property type="match status" value="1"/>
</dbReference>
<dbReference type="InterPro" id="IPR004843">
    <property type="entry name" value="Calcineurin-like_PHP"/>
</dbReference>
<dbReference type="InterPro" id="IPR029052">
    <property type="entry name" value="Metallo-depent_PP-like"/>
</dbReference>
<evidence type="ECO:0000259" key="2">
    <source>
        <dbReference type="Pfam" id="PF18885"/>
    </source>
</evidence>
<dbReference type="STRING" id="1332264.BW730_00765"/>
<dbReference type="InterPro" id="IPR043708">
    <property type="entry name" value="DUF5648"/>
</dbReference>
<dbReference type="PANTHER" id="PTHR43143:SF5">
    <property type="entry name" value="SECRETED PROTEIN"/>
    <property type="match status" value="1"/>
</dbReference>
<dbReference type="InterPro" id="IPR051918">
    <property type="entry name" value="STPP_CPPED1"/>
</dbReference>
<dbReference type="SUPFAM" id="SSF56300">
    <property type="entry name" value="Metallo-dependent phosphatases"/>
    <property type="match status" value="1"/>
</dbReference>
<evidence type="ECO:0000313" key="3">
    <source>
        <dbReference type="EMBL" id="AQP49119.1"/>
    </source>
</evidence>
<feature type="domain" description="Calcineurin-like phosphoesterase" evidence="1">
    <location>
        <begin position="159"/>
        <end position="376"/>
    </location>
</feature>